<feature type="region of interest" description="Disordered" evidence="1">
    <location>
        <begin position="503"/>
        <end position="531"/>
    </location>
</feature>
<dbReference type="Proteomes" id="UP001235939">
    <property type="component" value="Chromosome 20"/>
</dbReference>
<sequence length="531" mass="59002">MDRAQDGGEEKHTSGGRRETYRICLIRINPSYCTRGICLLYKPSQDLEADIFTKDLSRDQMKKHLENLSIVGIKTKPRLAIFGIPVEKSESDLVSDLMENPVIAPQLINNSGGLKLVKLIRKEGSPSTAIIEVNKGIEEALLARGRVTVDFLSLRLAQAKRVFPCGICGCLSHRTHTDGKKCTNAPKCANCADLGPFLWNIVFDELLTLDYRNNVFPQAYADDLVVVVSGCRPSQLPAAQHTIDMIARWCSLHKLELSVGKCQAMVLLRPHGRLPEPRRDLVIHGRPIQWCDSIKAEALGLVKALENATTLPNHLTLGFFLDNLSVVKSVLNSKTDPPFFENEVKLTAFKFGKRKSPGPEGIDNTVVKALEELPEGARLVLYADDQFLIVEAASRAKAEKCVETSLQILSNWAHDSGLKFNVSKTKALSFKPRDIRTKRKGIKWEHKPAIGIEGRRVALVNRMTILGVVIDDKMGWQYQAEEMVARGREALCRPVLGLVSPKQGLEGGDYSRGSAEDSGTQNHRKISHYQQ</sequence>
<gene>
    <name evidence="3" type="ORF">LAZ67_20000502</name>
</gene>
<evidence type="ECO:0000259" key="2">
    <source>
        <dbReference type="Pfam" id="PF00078"/>
    </source>
</evidence>
<protein>
    <recommendedName>
        <fullName evidence="2">Reverse transcriptase domain-containing protein</fullName>
    </recommendedName>
</protein>
<evidence type="ECO:0000313" key="3">
    <source>
        <dbReference type="EMBL" id="UYV81255.1"/>
    </source>
</evidence>
<name>A0ABY6LP30_9ARAC</name>
<feature type="domain" description="Reverse transcriptase" evidence="2">
    <location>
        <begin position="194"/>
        <end position="266"/>
    </location>
</feature>
<evidence type="ECO:0000313" key="4">
    <source>
        <dbReference type="Proteomes" id="UP001235939"/>
    </source>
</evidence>
<feature type="compositionally biased region" description="Basic residues" evidence="1">
    <location>
        <begin position="522"/>
        <end position="531"/>
    </location>
</feature>
<dbReference type="InterPro" id="IPR000477">
    <property type="entry name" value="RT_dom"/>
</dbReference>
<dbReference type="Pfam" id="PF00078">
    <property type="entry name" value="RVT_1"/>
    <property type="match status" value="1"/>
</dbReference>
<organism evidence="3 4">
    <name type="scientific">Cordylochernes scorpioides</name>
    <dbReference type="NCBI Taxonomy" id="51811"/>
    <lineage>
        <taxon>Eukaryota</taxon>
        <taxon>Metazoa</taxon>
        <taxon>Ecdysozoa</taxon>
        <taxon>Arthropoda</taxon>
        <taxon>Chelicerata</taxon>
        <taxon>Arachnida</taxon>
        <taxon>Pseudoscorpiones</taxon>
        <taxon>Cheliferoidea</taxon>
        <taxon>Chernetidae</taxon>
        <taxon>Cordylochernes</taxon>
    </lineage>
</organism>
<keyword evidence="4" id="KW-1185">Reference proteome</keyword>
<evidence type="ECO:0000256" key="1">
    <source>
        <dbReference type="SAM" id="MobiDB-lite"/>
    </source>
</evidence>
<proteinExistence type="predicted"/>
<reference evidence="3 4" key="1">
    <citation type="submission" date="2022-01" db="EMBL/GenBank/DDBJ databases">
        <title>A chromosomal length assembly of Cordylochernes scorpioides.</title>
        <authorList>
            <person name="Zeh D."/>
            <person name="Zeh J."/>
        </authorList>
    </citation>
    <scope>NUCLEOTIDE SEQUENCE [LARGE SCALE GENOMIC DNA]</scope>
    <source>
        <strain evidence="3">IN4F17</strain>
        <tissue evidence="3">Whole Body</tissue>
    </source>
</reference>
<dbReference type="EMBL" id="CP092882">
    <property type="protein sequence ID" value="UYV81255.1"/>
    <property type="molecule type" value="Genomic_DNA"/>
</dbReference>
<accession>A0ABY6LP30</accession>